<keyword evidence="1" id="KW-1133">Transmembrane helix</keyword>
<name>A0A7Z8D3D0_CARDV</name>
<reference evidence="2 3" key="1">
    <citation type="journal article" date="2018" name="Int. J. Food Microbiol.">
        <title>Growth of Carnobacterium spp. isolated from chilled vacuum-packaged meat under relevant acidic conditions.</title>
        <authorList>
            <person name="Zhang P."/>
            <person name="Badoni M."/>
            <person name="Ganzle M."/>
            <person name="Yang X."/>
        </authorList>
    </citation>
    <scope>NUCLEOTIDE SEQUENCE [LARGE SCALE GENOMIC DNA]</scope>
    <source>
        <strain evidence="2 3">B2</strain>
    </source>
</reference>
<gene>
    <name evidence="2" type="ORF">CKN69_01540</name>
</gene>
<dbReference type="EMBL" id="NRPP01000004">
    <property type="protein sequence ID" value="TFJ29181.1"/>
    <property type="molecule type" value="Genomic_DNA"/>
</dbReference>
<organism evidence="2 3">
    <name type="scientific">Carnobacterium divergens</name>
    <name type="common">Lactobacillus divergens</name>
    <dbReference type="NCBI Taxonomy" id="2748"/>
    <lineage>
        <taxon>Bacteria</taxon>
        <taxon>Bacillati</taxon>
        <taxon>Bacillota</taxon>
        <taxon>Bacilli</taxon>
        <taxon>Lactobacillales</taxon>
        <taxon>Carnobacteriaceae</taxon>
        <taxon>Carnobacterium</taxon>
    </lineage>
</organism>
<dbReference type="RefSeq" id="WP_135025621.1">
    <property type="nucleotide sequence ID" value="NZ_JBFUWK010000004.1"/>
</dbReference>
<feature type="transmembrane region" description="Helical" evidence="1">
    <location>
        <begin position="6"/>
        <end position="26"/>
    </location>
</feature>
<sequence length="180" mass="20819">MNKKWILLIILGIATMVLIIGGKKYMDKKLAEKEYQAGVELIQNYVTDYLVQNYEGIEKIEWKGVGIEWRNSKTMGPSLFGNYVNSKVKIVISENNYFTMKFTLTSETEYDENLKKYVLLDTLNPKNIDSLLEMEIENTVGKFNIGDKLTKLESEKIKKSNKGSQNAEVIYNINIHELKY</sequence>
<evidence type="ECO:0000313" key="2">
    <source>
        <dbReference type="EMBL" id="TFJ29181.1"/>
    </source>
</evidence>
<comment type="caution">
    <text evidence="2">The sequence shown here is derived from an EMBL/GenBank/DDBJ whole genome shotgun (WGS) entry which is preliminary data.</text>
</comment>
<dbReference type="Proteomes" id="UP000297938">
    <property type="component" value="Unassembled WGS sequence"/>
</dbReference>
<proteinExistence type="predicted"/>
<keyword evidence="1" id="KW-0472">Membrane</keyword>
<protein>
    <submittedName>
        <fullName evidence="2">Uncharacterized protein</fullName>
    </submittedName>
</protein>
<dbReference type="AlphaFoldDB" id="A0A7Z8D3D0"/>
<evidence type="ECO:0000313" key="3">
    <source>
        <dbReference type="Proteomes" id="UP000297938"/>
    </source>
</evidence>
<keyword evidence="1" id="KW-0812">Transmembrane</keyword>
<accession>A0A7Z8D3D0</accession>
<evidence type="ECO:0000256" key="1">
    <source>
        <dbReference type="SAM" id="Phobius"/>
    </source>
</evidence>